<dbReference type="InterPro" id="IPR001623">
    <property type="entry name" value="DnaJ_domain"/>
</dbReference>
<dbReference type="CDD" id="cd06257">
    <property type="entry name" value="DnaJ"/>
    <property type="match status" value="1"/>
</dbReference>
<protein>
    <recommendedName>
        <fullName evidence="2">J domain-containing protein</fullName>
    </recommendedName>
</protein>
<dbReference type="SUPFAM" id="SSF46565">
    <property type="entry name" value="Chaperone J-domain"/>
    <property type="match status" value="1"/>
</dbReference>
<dbReference type="Pfam" id="PF00226">
    <property type="entry name" value="DnaJ"/>
    <property type="match status" value="1"/>
</dbReference>
<dbReference type="AlphaFoldDB" id="A0A7S2TLH2"/>
<dbReference type="InterPro" id="IPR052423">
    <property type="entry name" value="EMIR"/>
</dbReference>
<accession>A0A7S2TLH2</accession>
<reference evidence="3" key="1">
    <citation type="submission" date="2021-01" db="EMBL/GenBank/DDBJ databases">
        <authorList>
            <person name="Corre E."/>
            <person name="Pelletier E."/>
            <person name="Niang G."/>
            <person name="Scheremetjew M."/>
            <person name="Finn R."/>
            <person name="Kale V."/>
            <person name="Holt S."/>
            <person name="Cochrane G."/>
            <person name="Meng A."/>
            <person name="Brown T."/>
            <person name="Cohen L."/>
        </authorList>
    </citation>
    <scope>NUCLEOTIDE SEQUENCE</scope>
    <source>
        <strain evidence="3">CCMP622</strain>
    </source>
</reference>
<dbReference type="InterPro" id="IPR026894">
    <property type="entry name" value="DnaJ_X"/>
</dbReference>
<dbReference type="PRINTS" id="PR00625">
    <property type="entry name" value="JDOMAIN"/>
</dbReference>
<feature type="region of interest" description="Disordered" evidence="1">
    <location>
        <begin position="359"/>
        <end position="419"/>
    </location>
</feature>
<dbReference type="EMBL" id="HBHP01009084">
    <property type="protein sequence ID" value="CAD9755318.1"/>
    <property type="molecule type" value="Transcribed_RNA"/>
</dbReference>
<evidence type="ECO:0000259" key="2">
    <source>
        <dbReference type="PROSITE" id="PS50076"/>
    </source>
</evidence>
<name>A0A7S2TLH2_9EUKA</name>
<gene>
    <name evidence="3" type="ORF">LSP00402_LOCUS5653</name>
</gene>
<feature type="domain" description="J" evidence="2">
    <location>
        <begin position="110"/>
        <end position="180"/>
    </location>
</feature>
<dbReference type="PROSITE" id="PS50076">
    <property type="entry name" value="DNAJ_2"/>
    <property type="match status" value="1"/>
</dbReference>
<dbReference type="SMART" id="SM00271">
    <property type="entry name" value="DnaJ"/>
    <property type="match status" value="1"/>
</dbReference>
<organism evidence="3">
    <name type="scientific">Lotharella oceanica</name>
    <dbReference type="NCBI Taxonomy" id="641309"/>
    <lineage>
        <taxon>Eukaryota</taxon>
        <taxon>Sar</taxon>
        <taxon>Rhizaria</taxon>
        <taxon>Cercozoa</taxon>
        <taxon>Chlorarachniophyceae</taxon>
        <taxon>Lotharella</taxon>
    </lineage>
</organism>
<dbReference type="PANTHER" id="PTHR44094:SF8">
    <property type="entry name" value="DNAJ HEAT SHOCK N-TERMINAL DOMAIN-CONTAINING PROTEIN-RELATED"/>
    <property type="match status" value="1"/>
</dbReference>
<dbReference type="Pfam" id="PF14308">
    <property type="entry name" value="DnaJ-X"/>
    <property type="match status" value="1"/>
</dbReference>
<evidence type="ECO:0000256" key="1">
    <source>
        <dbReference type="SAM" id="MobiDB-lite"/>
    </source>
</evidence>
<dbReference type="PANTHER" id="PTHR44094">
    <property type="entry name" value="DNAJ HEAT SHOCK N-TERMINAL DOMAIN-CONTAINING PROTEIN"/>
    <property type="match status" value="1"/>
</dbReference>
<dbReference type="InterPro" id="IPR036869">
    <property type="entry name" value="J_dom_sf"/>
</dbReference>
<feature type="compositionally biased region" description="Low complexity" evidence="1">
    <location>
        <begin position="359"/>
        <end position="375"/>
    </location>
</feature>
<dbReference type="Gene3D" id="1.10.287.110">
    <property type="entry name" value="DnaJ domain"/>
    <property type="match status" value="1"/>
</dbReference>
<evidence type="ECO:0000313" key="3">
    <source>
        <dbReference type="EMBL" id="CAD9755318.1"/>
    </source>
</evidence>
<dbReference type="PROSITE" id="PS51257">
    <property type="entry name" value="PROKAR_LIPOPROTEIN"/>
    <property type="match status" value="1"/>
</dbReference>
<feature type="compositionally biased region" description="Acidic residues" evidence="1">
    <location>
        <begin position="409"/>
        <end position="419"/>
    </location>
</feature>
<sequence length="522" mass="58750">MGLIKGAMSLVAIPVVATLHNGVSGFALGSLQGCAVATLYATGGIIGAGRYCISGFQNTPQFCAADSRYNLTQEAIRITEDMERRKQDEMDGKFWQEKTFGKVTKVKDTTYYDLLGVQPNATRIQIARAYRVLSVKYHPDKLSHLKKAERDRKERMLGDIVQAYRVLSDEASREKYNKGGLDVVEQPEHDMNFELSILLAMIYGDDKFVSYIGEPHVDLFGVDLTRILQHMSQNTTELDLDEMKKNTEKDTLTQSKREVDLAMTLAGTLDKWANYKQGWMLNRRRDAEELNSTSFGGELLHCIGVEYIHHANQWDGAYISRSIKRPFGKIARETRRISKYWKIMEQLQDLYAKAKEQSAKNTNTSKTNTTSSVSKHVGIGGGDDIDDDDSDIHPKATKKAPKDGNDGNTGDDDDDDDDEIDADKEIEFTQCLVKLGWYLVALDVQNTLHGVCDRVLGDMSVTPYQRLNRIKALRELGKLFTTTGRSGSSTMSIDMEKLKSVAIEARMKKRNRVIEEGEYSTM</sequence>
<proteinExistence type="predicted"/>